<dbReference type="FunFam" id="3.20.20.80:FF:000144">
    <property type="entry name" value="Chitinase"/>
    <property type="match status" value="1"/>
</dbReference>
<dbReference type="Gene3D" id="3.20.20.80">
    <property type="entry name" value="Glycosidases"/>
    <property type="match status" value="1"/>
</dbReference>
<dbReference type="InterPro" id="IPR029070">
    <property type="entry name" value="Chitinase_insertion_sf"/>
</dbReference>
<evidence type="ECO:0000256" key="9">
    <source>
        <dbReference type="ARBA" id="ARBA00023277"/>
    </source>
</evidence>
<evidence type="ECO:0000259" key="13">
    <source>
        <dbReference type="PROSITE" id="PS51910"/>
    </source>
</evidence>
<feature type="chain" id="PRO_5036500277" description="chitinase" evidence="12">
    <location>
        <begin position="24"/>
        <end position="415"/>
    </location>
</feature>
<evidence type="ECO:0000313" key="15">
    <source>
        <dbReference type="Proteomes" id="UP000069272"/>
    </source>
</evidence>
<dbReference type="SMART" id="SM00636">
    <property type="entry name" value="Glyco_18"/>
    <property type="match status" value="1"/>
</dbReference>
<evidence type="ECO:0000256" key="8">
    <source>
        <dbReference type="ARBA" id="ARBA00023157"/>
    </source>
</evidence>
<keyword evidence="10" id="KW-0326">Glycosidase</keyword>
<dbReference type="SUPFAM" id="SSF51445">
    <property type="entry name" value="(Trans)glycosidases"/>
    <property type="match status" value="1"/>
</dbReference>
<dbReference type="GO" id="GO:0006032">
    <property type="term" value="P:chitin catabolic process"/>
    <property type="evidence" value="ECO:0007669"/>
    <property type="project" value="UniProtKB-KW"/>
</dbReference>
<keyword evidence="7" id="KW-0146">Chitin degradation</keyword>
<evidence type="ECO:0000313" key="14">
    <source>
        <dbReference type="EnsemblMetazoa" id="AALB016485-PA"/>
    </source>
</evidence>
<accession>A0A8W7K8I6</accession>
<proteinExistence type="inferred from homology"/>
<evidence type="ECO:0000256" key="4">
    <source>
        <dbReference type="ARBA" id="ARBA00022669"/>
    </source>
</evidence>
<dbReference type="PROSITE" id="PS51910">
    <property type="entry name" value="GH18_2"/>
    <property type="match status" value="1"/>
</dbReference>
<dbReference type="Gene3D" id="3.10.50.10">
    <property type="match status" value="1"/>
</dbReference>
<evidence type="ECO:0000256" key="3">
    <source>
        <dbReference type="ARBA" id="ARBA00012729"/>
    </source>
</evidence>
<evidence type="ECO:0000256" key="1">
    <source>
        <dbReference type="ARBA" id="ARBA00000822"/>
    </source>
</evidence>
<sequence length="415" mass="46671">MLTYPITRVVLGALLLGTSLILAEERRLVCYFTNWSPDRAGEYSYQISDIPVELCTHVTYAFVAVDENSFQIKSANPKFDILQDGFKKFSELKASIPDLRLSVAVGGWGHGGDAFHKMVSSLDARQTFISSVIQFMRRHSFDGIEIVWLWPGSPDRGGTESDKDNFYLLVDEMKRGFENADRSNWEVAIQVPLDRWRIQQGYHQSRLCQAADFIYVAGYDLRGSWNGFTDVHSPLGNRPHDSDYLRDLTVKGGVQHWIDSGCPANKLVLGVALFGRTHTLTDSNANGLAAPSSGPGSPGPYTAEAGYRGYFEICADMKESRWNVEWDSLGMCPYAHKGDQWIGYENAYSLEDKVIFVQTLKLAGIYAFSLDLDDYRGKCGNTHPLMKALWNAYKPTRQQNADDQFSFALFRGRNS</sequence>
<dbReference type="PANTHER" id="PTHR11177:SF144">
    <property type="entry name" value="CHITINASE 5"/>
    <property type="match status" value="1"/>
</dbReference>
<evidence type="ECO:0000256" key="6">
    <source>
        <dbReference type="ARBA" id="ARBA00022801"/>
    </source>
</evidence>
<dbReference type="PANTHER" id="PTHR11177">
    <property type="entry name" value="CHITINASE"/>
    <property type="match status" value="1"/>
</dbReference>
<keyword evidence="8" id="KW-1015">Disulfide bond</keyword>
<dbReference type="EnsemblMetazoa" id="AALB016485-RA">
    <property type="protein sequence ID" value="AALB016485-PA"/>
    <property type="gene ID" value="AALB016485"/>
</dbReference>
<dbReference type="EC" id="3.2.1.14" evidence="3"/>
<evidence type="ECO:0000256" key="10">
    <source>
        <dbReference type="ARBA" id="ARBA00023295"/>
    </source>
</evidence>
<reference evidence="14" key="2">
    <citation type="submission" date="2022-08" db="UniProtKB">
        <authorList>
            <consortium name="EnsemblMetazoa"/>
        </authorList>
    </citation>
    <scope>IDENTIFICATION</scope>
    <source>
        <strain evidence="14">STECLA/ALBI9_A</strain>
    </source>
</reference>
<comment type="similarity">
    <text evidence="2">Belongs to the glycosyl hydrolase 18 family. Chitinase class II subfamily.</text>
</comment>
<dbReference type="GO" id="GO:0000272">
    <property type="term" value="P:polysaccharide catabolic process"/>
    <property type="evidence" value="ECO:0007669"/>
    <property type="project" value="UniProtKB-KW"/>
</dbReference>
<keyword evidence="6" id="KW-0378">Hydrolase</keyword>
<dbReference type="GO" id="GO:0008061">
    <property type="term" value="F:chitin binding"/>
    <property type="evidence" value="ECO:0007669"/>
    <property type="project" value="UniProtKB-KW"/>
</dbReference>
<dbReference type="InterPro" id="IPR011583">
    <property type="entry name" value="Chitinase_II/V-like_cat"/>
</dbReference>
<evidence type="ECO:0000256" key="2">
    <source>
        <dbReference type="ARBA" id="ARBA00009121"/>
    </source>
</evidence>
<evidence type="ECO:0000256" key="12">
    <source>
        <dbReference type="SAM" id="SignalP"/>
    </source>
</evidence>
<keyword evidence="15" id="KW-1185">Reference proteome</keyword>
<dbReference type="SUPFAM" id="SSF54556">
    <property type="entry name" value="Chitinase insertion domain"/>
    <property type="match status" value="1"/>
</dbReference>
<dbReference type="AlphaFoldDB" id="A0A8W7K8I6"/>
<keyword evidence="9" id="KW-0119">Carbohydrate metabolism</keyword>
<keyword evidence="4" id="KW-0147">Chitin-binding</keyword>
<keyword evidence="5 12" id="KW-0732">Signal</keyword>
<evidence type="ECO:0000256" key="5">
    <source>
        <dbReference type="ARBA" id="ARBA00022729"/>
    </source>
</evidence>
<dbReference type="InterPro" id="IPR050314">
    <property type="entry name" value="Glycosyl_Hydrlase_18"/>
</dbReference>
<dbReference type="GO" id="GO:0005576">
    <property type="term" value="C:extracellular region"/>
    <property type="evidence" value="ECO:0007669"/>
    <property type="project" value="TreeGrafter"/>
</dbReference>
<evidence type="ECO:0000256" key="11">
    <source>
        <dbReference type="ARBA" id="ARBA00023326"/>
    </source>
</evidence>
<protein>
    <recommendedName>
        <fullName evidence="3">chitinase</fullName>
        <ecNumber evidence="3">3.2.1.14</ecNumber>
    </recommendedName>
</protein>
<feature type="domain" description="GH18" evidence="13">
    <location>
        <begin position="26"/>
        <end position="396"/>
    </location>
</feature>
<evidence type="ECO:0000256" key="7">
    <source>
        <dbReference type="ARBA" id="ARBA00023024"/>
    </source>
</evidence>
<comment type="catalytic activity">
    <reaction evidence="1">
        <text>Random endo-hydrolysis of N-acetyl-beta-D-glucosaminide (1-&gt;4)-beta-linkages in chitin and chitodextrins.</text>
        <dbReference type="EC" id="3.2.1.14"/>
    </reaction>
</comment>
<name>A0A8W7K8I6_ANOAL</name>
<dbReference type="InterPro" id="IPR001223">
    <property type="entry name" value="Glyco_hydro18_cat"/>
</dbReference>
<reference evidence="14 15" key="1">
    <citation type="journal article" date="2017" name="G3 (Bethesda)">
        <title>The Physical Genome Mapping of Anopheles albimanus Corrected Scaffold Misassemblies and Identified Interarm Rearrangements in Genus Anopheles.</title>
        <authorList>
            <person name="Artemov G.N."/>
            <person name="Peery A.N."/>
            <person name="Jiang X."/>
            <person name="Tu Z."/>
            <person name="Stegniy V.N."/>
            <person name="Sharakhova M.V."/>
            <person name="Sharakhov I.V."/>
        </authorList>
    </citation>
    <scope>NUCLEOTIDE SEQUENCE [LARGE SCALE GENOMIC DNA]</scope>
    <source>
        <strain evidence="14 15">ALBI9_A</strain>
    </source>
</reference>
<feature type="signal peptide" evidence="12">
    <location>
        <begin position="1"/>
        <end position="23"/>
    </location>
</feature>
<dbReference type="FunFam" id="3.10.50.10:FF:000004">
    <property type="entry name" value="Chitinase 5"/>
    <property type="match status" value="1"/>
</dbReference>
<dbReference type="Proteomes" id="UP000069272">
    <property type="component" value="Chromosome 2R"/>
</dbReference>
<organism evidence="14 15">
    <name type="scientific">Anopheles albimanus</name>
    <name type="common">New world malaria mosquito</name>
    <dbReference type="NCBI Taxonomy" id="7167"/>
    <lineage>
        <taxon>Eukaryota</taxon>
        <taxon>Metazoa</taxon>
        <taxon>Ecdysozoa</taxon>
        <taxon>Arthropoda</taxon>
        <taxon>Hexapoda</taxon>
        <taxon>Insecta</taxon>
        <taxon>Pterygota</taxon>
        <taxon>Neoptera</taxon>
        <taxon>Endopterygota</taxon>
        <taxon>Diptera</taxon>
        <taxon>Nematocera</taxon>
        <taxon>Culicoidea</taxon>
        <taxon>Culicidae</taxon>
        <taxon>Anophelinae</taxon>
        <taxon>Anopheles</taxon>
    </lineage>
</organism>
<dbReference type="GO" id="GO:0008843">
    <property type="term" value="F:endochitinase activity"/>
    <property type="evidence" value="ECO:0007669"/>
    <property type="project" value="UniProtKB-EC"/>
</dbReference>
<dbReference type="Pfam" id="PF00704">
    <property type="entry name" value="Glyco_hydro_18"/>
    <property type="match status" value="1"/>
</dbReference>
<dbReference type="InterPro" id="IPR017853">
    <property type="entry name" value="GH"/>
</dbReference>
<keyword evidence="11" id="KW-0624">Polysaccharide degradation</keyword>